<dbReference type="Proteomes" id="UP000075420">
    <property type="component" value="Unassembled WGS sequence"/>
</dbReference>
<comment type="caution">
    <text evidence="2">The sequence shown here is derived from an EMBL/GenBank/DDBJ whole genome shotgun (WGS) entry which is preliminary data.</text>
</comment>
<organism evidence="2 3">
    <name type="scientific">Sorangium cellulosum</name>
    <name type="common">Polyangium cellulosum</name>
    <dbReference type="NCBI Taxonomy" id="56"/>
    <lineage>
        <taxon>Bacteria</taxon>
        <taxon>Pseudomonadati</taxon>
        <taxon>Myxococcota</taxon>
        <taxon>Polyangia</taxon>
        <taxon>Polyangiales</taxon>
        <taxon>Polyangiaceae</taxon>
        <taxon>Sorangium</taxon>
    </lineage>
</organism>
<feature type="region of interest" description="Disordered" evidence="1">
    <location>
        <begin position="39"/>
        <end position="92"/>
    </location>
</feature>
<proteinExistence type="predicted"/>
<dbReference type="EMBL" id="JELY01001212">
    <property type="protein sequence ID" value="KYF56540.1"/>
    <property type="molecule type" value="Genomic_DNA"/>
</dbReference>
<name>A0A150PLL8_SORCE</name>
<reference evidence="2 3" key="1">
    <citation type="submission" date="2014-02" db="EMBL/GenBank/DDBJ databases">
        <title>The small core and large imbalanced accessory genome model reveals a collaborative survival strategy of Sorangium cellulosum strains in nature.</title>
        <authorList>
            <person name="Han K."/>
            <person name="Peng R."/>
            <person name="Blom J."/>
            <person name="Li Y.-Z."/>
        </authorList>
    </citation>
    <scope>NUCLEOTIDE SEQUENCE [LARGE SCALE GENOMIC DNA]</scope>
    <source>
        <strain evidence="2 3">So0157-25</strain>
    </source>
</reference>
<sequence>MSDDKSRSPAMARPRRSASAAHGAIPLAIVGEAIDLPAAATPAPTSRPPGIAGSGGLPTAAPRPPPSGAIGAPPSERPADVLGLRPLIQEEP</sequence>
<evidence type="ECO:0000313" key="3">
    <source>
        <dbReference type="Proteomes" id="UP000075420"/>
    </source>
</evidence>
<evidence type="ECO:0000313" key="2">
    <source>
        <dbReference type="EMBL" id="KYF56540.1"/>
    </source>
</evidence>
<feature type="compositionally biased region" description="Low complexity" evidence="1">
    <location>
        <begin position="8"/>
        <end position="21"/>
    </location>
</feature>
<feature type="region of interest" description="Disordered" evidence="1">
    <location>
        <begin position="1"/>
        <end position="23"/>
    </location>
</feature>
<dbReference type="AlphaFoldDB" id="A0A150PLL8"/>
<accession>A0A150PLL8</accession>
<evidence type="ECO:0000256" key="1">
    <source>
        <dbReference type="SAM" id="MobiDB-lite"/>
    </source>
</evidence>
<gene>
    <name evidence="2" type="ORF">BE08_16310</name>
</gene>
<protein>
    <submittedName>
        <fullName evidence="2">Uncharacterized protein</fullName>
    </submittedName>
</protein>